<sequence>MKSSGRPVSGTGRPRGSTITEDGFFSGWNRMKRAVAIVLPAVLVASLLGAAPASAQSRQAQPSQPSPQAQRVPPAAAVVDPNSIAGWAGQAIALIDAGQLAQLWDGASAVAKKQVKREEFIAAVQAARKPLGAVSAREWSVVRRQRNPGNDDVPAGEYASVETIVQFAGNRVGTELVTFRKDEDGTWRFAGYVLR</sequence>
<protein>
    <submittedName>
        <fullName evidence="2">DUF4019 domain-containing protein</fullName>
    </submittedName>
</protein>
<comment type="caution">
    <text evidence="2">The sequence shown here is derived from an EMBL/GenBank/DDBJ whole genome shotgun (WGS) entry which is preliminary data.</text>
</comment>
<accession>A0ABS0BD90</accession>
<dbReference type="EMBL" id="JADLZT010000010">
    <property type="protein sequence ID" value="MBF6025662.1"/>
    <property type="molecule type" value="Genomic_DNA"/>
</dbReference>
<gene>
    <name evidence="2" type="ORF">IU514_16635</name>
</gene>
<dbReference type="Pfam" id="PF13211">
    <property type="entry name" value="DUF4019"/>
    <property type="match status" value="1"/>
</dbReference>
<proteinExistence type="predicted"/>
<feature type="region of interest" description="Disordered" evidence="1">
    <location>
        <begin position="56"/>
        <end position="75"/>
    </location>
</feature>
<evidence type="ECO:0000313" key="3">
    <source>
        <dbReference type="Proteomes" id="UP001429984"/>
    </source>
</evidence>
<name>A0ABS0BD90_9GAMM</name>
<dbReference type="RefSeq" id="WP_194932257.1">
    <property type="nucleotide sequence ID" value="NZ_JADLZT010000010.1"/>
</dbReference>
<feature type="region of interest" description="Disordered" evidence="1">
    <location>
        <begin position="1"/>
        <end position="21"/>
    </location>
</feature>
<evidence type="ECO:0000313" key="2">
    <source>
        <dbReference type="EMBL" id="MBF6025662.1"/>
    </source>
</evidence>
<organism evidence="2 3">
    <name type="scientific">Lysobacter niastensis</name>
    <dbReference type="NCBI Taxonomy" id="380629"/>
    <lineage>
        <taxon>Bacteria</taxon>
        <taxon>Pseudomonadati</taxon>
        <taxon>Pseudomonadota</taxon>
        <taxon>Gammaproteobacteria</taxon>
        <taxon>Lysobacterales</taxon>
        <taxon>Lysobacteraceae</taxon>
        <taxon>Lysobacter</taxon>
    </lineage>
</organism>
<dbReference type="InterPro" id="IPR025091">
    <property type="entry name" value="DUF4019"/>
</dbReference>
<dbReference type="Proteomes" id="UP001429984">
    <property type="component" value="Unassembled WGS sequence"/>
</dbReference>
<keyword evidence="3" id="KW-1185">Reference proteome</keyword>
<reference evidence="2 3" key="1">
    <citation type="submission" date="2020-11" db="EMBL/GenBank/DDBJ databases">
        <title>Draft Genome Sequence and Secondary Metabolite Biosynthetic Potential of the Lysobacter niastensis Type strain DSM 18481.</title>
        <authorList>
            <person name="Turrini P."/>
            <person name="Artuso I."/>
            <person name="Tescari M."/>
            <person name="Lugli G.A."/>
            <person name="Frangipani E."/>
            <person name="Ventura M."/>
            <person name="Visca P."/>
        </authorList>
    </citation>
    <scope>NUCLEOTIDE SEQUENCE [LARGE SCALE GENOMIC DNA]</scope>
    <source>
        <strain evidence="2 3">DSM 18481</strain>
    </source>
</reference>
<evidence type="ECO:0000256" key="1">
    <source>
        <dbReference type="SAM" id="MobiDB-lite"/>
    </source>
</evidence>